<reference evidence="1 2" key="1">
    <citation type="journal article" date="2024" name="Plant Biotechnol. J.">
        <title>Genome and CRISPR/Cas9 system of a widespread forest tree (Populus alba) in the world.</title>
        <authorList>
            <person name="Liu Y.J."/>
            <person name="Jiang P.F."/>
            <person name="Han X.M."/>
            <person name="Li X.Y."/>
            <person name="Wang H.M."/>
            <person name="Wang Y.J."/>
            <person name="Wang X.X."/>
            <person name="Zeng Q.Y."/>
        </authorList>
    </citation>
    <scope>NUCLEOTIDE SEQUENCE [LARGE SCALE GENOMIC DNA]</scope>
    <source>
        <strain evidence="2">cv. PAL-ZL1</strain>
    </source>
</reference>
<comment type="caution">
    <text evidence="1">The sequence shown here is derived from an EMBL/GenBank/DDBJ whole genome shotgun (WGS) entry which is preliminary data.</text>
</comment>
<accession>A0ACC4AVG7</accession>
<evidence type="ECO:0000313" key="1">
    <source>
        <dbReference type="EMBL" id="KAL3570165.1"/>
    </source>
</evidence>
<keyword evidence="2" id="KW-1185">Reference proteome</keyword>
<gene>
    <name evidence="1" type="ORF">D5086_027414</name>
</gene>
<evidence type="ECO:0000313" key="2">
    <source>
        <dbReference type="Proteomes" id="UP000309997"/>
    </source>
</evidence>
<sequence length="580" mass="65971">MVSRSYSNLLDLASGDAPNFGRERKRLPRVATVAGILTDLDDENSVSSDAPSSVSQERMIIVGNQLPLRAHRSPDGSGGWCFSWDEDSLLLQLKDGLGEDVEVIYVGSLKEEIAPSEQDDVAQTLLETFKCVPAFIPPDLFSKFYHGFCKQHLWPLFHYMLPLSPDLGGRFDRSLWQAYVSVNKIFADKVMEVISPDDDYVWVHDYHLMVLPTFLRKRFNRVKLGFFLHSPFPSSEIYRTLPVRDELLRALLNSDLIGFHTFDYARHFLSCCSRMLGLSYQSKRGYIGLEYYGRTVSIKILPVGIHIGYTPVVLIDSPLQFYERIAYYTIAECCLVTAVRDGMNLIPYEYIICRQGNEKLDETLGLNPSAPRKSMLVVSEFIGCSPSLSGAIRVNPWNIDAVTEAMNSALIVPEPEKQMRHEKHHRYVSTHDVAYWAHSFLQDLERACRDHVRRRCWGIGFGLGFRVIALDPNFRKLSVEHIVSAYKRTKNRAILLDYDGTMILPSSISRTPNMEAVGVLNSLCTDPKNVVFLVSGKDRETLTEWFSSCEKLGIAAEHGYFMRYELPLLTSFQFDLDLPT</sequence>
<dbReference type="EMBL" id="RCHU02000015">
    <property type="protein sequence ID" value="KAL3570165.1"/>
    <property type="molecule type" value="Genomic_DNA"/>
</dbReference>
<name>A0ACC4AVG7_POPAL</name>
<proteinExistence type="predicted"/>
<protein>
    <submittedName>
        <fullName evidence="1">Uncharacterized protein</fullName>
    </submittedName>
</protein>
<dbReference type="Proteomes" id="UP000309997">
    <property type="component" value="Unassembled WGS sequence"/>
</dbReference>
<organism evidence="1 2">
    <name type="scientific">Populus alba</name>
    <name type="common">White poplar</name>
    <dbReference type="NCBI Taxonomy" id="43335"/>
    <lineage>
        <taxon>Eukaryota</taxon>
        <taxon>Viridiplantae</taxon>
        <taxon>Streptophyta</taxon>
        <taxon>Embryophyta</taxon>
        <taxon>Tracheophyta</taxon>
        <taxon>Spermatophyta</taxon>
        <taxon>Magnoliopsida</taxon>
        <taxon>eudicotyledons</taxon>
        <taxon>Gunneridae</taxon>
        <taxon>Pentapetalae</taxon>
        <taxon>rosids</taxon>
        <taxon>fabids</taxon>
        <taxon>Malpighiales</taxon>
        <taxon>Salicaceae</taxon>
        <taxon>Saliceae</taxon>
        <taxon>Populus</taxon>
    </lineage>
</organism>